<organism evidence="2 3">
    <name type="scientific">Vibrio parahaemolyticus</name>
    <dbReference type="NCBI Taxonomy" id="670"/>
    <lineage>
        <taxon>Bacteria</taxon>
        <taxon>Pseudomonadati</taxon>
        <taxon>Pseudomonadota</taxon>
        <taxon>Gammaproteobacteria</taxon>
        <taxon>Vibrionales</taxon>
        <taxon>Vibrionaceae</taxon>
        <taxon>Vibrio</taxon>
    </lineage>
</organism>
<evidence type="ECO:0000313" key="3">
    <source>
        <dbReference type="Proteomes" id="UP000518904"/>
    </source>
</evidence>
<feature type="compositionally biased region" description="Basic and acidic residues" evidence="1">
    <location>
        <begin position="20"/>
        <end position="41"/>
    </location>
</feature>
<feature type="non-terminal residue" evidence="2">
    <location>
        <position position="1"/>
    </location>
</feature>
<feature type="compositionally biased region" description="Acidic residues" evidence="1">
    <location>
        <begin position="61"/>
        <end position="79"/>
    </location>
</feature>
<sequence length="79" mass="8835">EYVKGRYEGSELQYATQFLRDKEMDQMEPPKPDYQEAHEQESAAGGSANAEPGAEEMPPLSDEDMIPVTEEEGAEGSYY</sequence>
<protein>
    <submittedName>
        <fullName evidence="2">Phage recombination protein Bet</fullName>
    </submittedName>
</protein>
<dbReference type="Proteomes" id="UP000518904">
    <property type="component" value="Unassembled WGS sequence"/>
</dbReference>
<accession>A0A7Y0XFM1</accession>
<evidence type="ECO:0000313" key="2">
    <source>
        <dbReference type="EMBL" id="NMU86602.1"/>
    </source>
</evidence>
<proteinExistence type="predicted"/>
<gene>
    <name evidence="2" type="ORF">HKB16_27525</name>
</gene>
<dbReference type="EMBL" id="JABCLB010002497">
    <property type="protein sequence ID" value="NMU86602.1"/>
    <property type="molecule type" value="Genomic_DNA"/>
</dbReference>
<name>A0A7Y0XFM1_VIBPH</name>
<dbReference type="AlphaFoldDB" id="A0A7Y0XFM1"/>
<comment type="caution">
    <text evidence="2">The sequence shown here is derived from an EMBL/GenBank/DDBJ whole genome shotgun (WGS) entry which is preliminary data.</text>
</comment>
<evidence type="ECO:0000256" key="1">
    <source>
        <dbReference type="SAM" id="MobiDB-lite"/>
    </source>
</evidence>
<reference evidence="2 3" key="1">
    <citation type="submission" date="2020-04" db="EMBL/GenBank/DDBJ databases">
        <title>Whole-genome sequencing of Vibrio spp. from China reveals different genetic environments of blaCTX-M-14 among diverse lineages.</title>
        <authorList>
            <person name="Zheng Z."/>
            <person name="Ye L."/>
            <person name="Chen S."/>
        </authorList>
    </citation>
    <scope>NUCLEOTIDE SEQUENCE [LARGE SCALE GENOMIC DNA]</scope>
    <source>
        <strain evidence="2 3">Vb0551</strain>
    </source>
</reference>
<feature type="region of interest" description="Disordered" evidence="1">
    <location>
        <begin position="20"/>
        <end position="79"/>
    </location>
</feature>